<dbReference type="Proteomes" id="UP000008312">
    <property type="component" value="Unassembled WGS sequence"/>
</dbReference>
<feature type="coiled-coil region" evidence="1">
    <location>
        <begin position="454"/>
        <end position="584"/>
    </location>
</feature>
<dbReference type="OrthoDB" id="10683883at2759"/>
<dbReference type="AlphaFoldDB" id="D8MAH2"/>
<keyword evidence="1" id="KW-0175">Coiled coil</keyword>
<sequence length="711" mass="83712">MDQNLKESALLAWSGDALIVFSCNMLIYLMLLMYRFGETPIYKEETLTRELFNKLCIKLQEKTGIEVFVEKKKQNEQVDRDELLEYCEVLYIFAATRDPQTYISPILQLSESYQSVLMKIYEEFSGGTDKPDNAMIKELQSLEDENTQIKEQLALLKKDYELSQQQLEQKTHDYENRLLEEGSRNDELIQQIQEMQKEIAKMKQSLASSDSIREDYEKQQVQLQMLRQENEALSHQQEQGIKTSMQLEKYKAKAKELQEQCKDVDQLKNELARLRKTELDFVQMQIDMQNLQGQLDTEKRANETLAAKYSQIVNENETLRAAKIGSEAEASRLRQVLKESMIEMNESSLKRTKEPRTVFDLNEERDKLEERVHALEHDKQNQQTKTEVAVLSQQMEALEKSEKNWRSFSKMMVLKKGSDSLRRFLFHIMCLNYSEYQHIQEDFDKERQARLDLTQVLQAESARLRESINHLKEEREKDALEKERLLKEKEEEFYTEKTNWEKKQAEFKLQMDERISTLSSQLEHLQQELDSKQQTLSKQNSLIEYGKTQLRSLQQKVEEATNAAATAQKEREVLSTKNKQLNREVFLLRHEKKQPEPSSLSQNEEYIMLLKENENLLRRLKSYESGQNESTRCVDVLNDRGHIARSLDNRLKALENENSELSMVKSQLLQNKHILEQQLNEVMEECSKLREKSTQFELQLRVKGSGVMIMA</sequence>
<evidence type="ECO:0000256" key="1">
    <source>
        <dbReference type="SAM" id="Coils"/>
    </source>
</evidence>
<evidence type="ECO:0000256" key="2">
    <source>
        <dbReference type="SAM" id="Phobius"/>
    </source>
</evidence>
<gene>
    <name evidence="3" type="ORF">GSBLH_T00006870001</name>
</gene>
<keyword evidence="2" id="KW-0472">Membrane</keyword>
<feature type="coiled-coil region" evidence="1">
    <location>
        <begin position="644"/>
        <end position="699"/>
    </location>
</feature>
<accession>D8MAH2</accession>
<protein>
    <submittedName>
        <fullName evidence="3">Uncharacterized protein</fullName>
    </submittedName>
</protein>
<dbReference type="EMBL" id="FN668690">
    <property type="protein sequence ID" value="CBK25061.2"/>
    <property type="molecule type" value="Genomic_DNA"/>
</dbReference>
<dbReference type="GeneID" id="24922994"/>
<keyword evidence="4" id="KW-1185">Reference proteome</keyword>
<keyword evidence="2" id="KW-0812">Transmembrane</keyword>
<dbReference type="RefSeq" id="XP_012899109.1">
    <property type="nucleotide sequence ID" value="XM_013043655.1"/>
</dbReference>
<evidence type="ECO:0000313" key="3">
    <source>
        <dbReference type="EMBL" id="CBK25061.2"/>
    </source>
</evidence>
<feature type="transmembrane region" description="Helical" evidence="2">
    <location>
        <begin position="12"/>
        <end position="34"/>
    </location>
</feature>
<dbReference type="InParanoid" id="D8MAH2"/>
<evidence type="ECO:0000313" key="4">
    <source>
        <dbReference type="Proteomes" id="UP000008312"/>
    </source>
</evidence>
<organism evidence="3">
    <name type="scientific">Blastocystis hominis</name>
    <dbReference type="NCBI Taxonomy" id="12968"/>
    <lineage>
        <taxon>Eukaryota</taxon>
        <taxon>Sar</taxon>
        <taxon>Stramenopiles</taxon>
        <taxon>Bigyra</taxon>
        <taxon>Opalozoa</taxon>
        <taxon>Opalinata</taxon>
        <taxon>Blastocystidae</taxon>
        <taxon>Blastocystis</taxon>
    </lineage>
</organism>
<dbReference type="OMA" id="NEVMEEC"/>
<name>D8MAH2_BLAHO</name>
<feature type="coiled-coil region" evidence="1">
    <location>
        <begin position="358"/>
        <end position="401"/>
    </location>
</feature>
<feature type="coiled-coil region" evidence="1">
    <location>
        <begin position="132"/>
        <end position="308"/>
    </location>
</feature>
<proteinExistence type="predicted"/>
<dbReference type="FunCoup" id="D8MAH2">
    <property type="interactions" value="95"/>
</dbReference>
<reference evidence="3" key="1">
    <citation type="submission" date="2010-02" db="EMBL/GenBank/DDBJ databases">
        <title>Sequencing and annotation of the Blastocystis hominis genome.</title>
        <authorList>
            <person name="Wincker P."/>
        </authorList>
    </citation>
    <scope>NUCLEOTIDE SEQUENCE</scope>
    <source>
        <strain evidence="3">Singapore isolate B</strain>
    </source>
</reference>
<keyword evidence="2" id="KW-1133">Transmembrane helix</keyword>